<dbReference type="GO" id="GO:0030488">
    <property type="term" value="P:tRNA methylation"/>
    <property type="evidence" value="ECO:0007669"/>
    <property type="project" value="TreeGrafter"/>
</dbReference>
<evidence type="ECO:0000256" key="3">
    <source>
        <dbReference type="ARBA" id="ARBA00022827"/>
    </source>
</evidence>
<dbReference type="Gene3D" id="3.50.50.60">
    <property type="entry name" value="FAD/NAD(P)-binding domain"/>
    <property type="match status" value="1"/>
</dbReference>
<dbReference type="GO" id="GO:0002098">
    <property type="term" value="P:tRNA wobble uridine modification"/>
    <property type="evidence" value="ECO:0007669"/>
    <property type="project" value="TreeGrafter"/>
</dbReference>
<evidence type="ECO:0000256" key="2">
    <source>
        <dbReference type="ARBA" id="ARBA00022630"/>
    </source>
</evidence>
<dbReference type="EMBL" id="UINC01069627">
    <property type="protein sequence ID" value="SVC03146.1"/>
    <property type="molecule type" value="Genomic_DNA"/>
</dbReference>
<comment type="cofactor">
    <cofactor evidence="1">
        <name>FAD</name>
        <dbReference type="ChEBI" id="CHEBI:57692"/>
    </cofactor>
</comment>
<dbReference type="PANTHER" id="PTHR11806">
    <property type="entry name" value="GLUCOSE INHIBITED DIVISION PROTEIN A"/>
    <property type="match status" value="1"/>
</dbReference>
<feature type="non-terminal residue" evidence="5">
    <location>
        <position position="266"/>
    </location>
</feature>
<dbReference type="AlphaFoldDB" id="A0A382IU41"/>
<name>A0A382IU41_9ZZZZ</name>
<evidence type="ECO:0000313" key="5">
    <source>
        <dbReference type="EMBL" id="SVC03146.1"/>
    </source>
</evidence>
<evidence type="ECO:0000256" key="1">
    <source>
        <dbReference type="ARBA" id="ARBA00001974"/>
    </source>
</evidence>
<accession>A0A382IU41</accession>
<protein>
    <recommendedName>
        <fullName evidence="4">MnmG N-terminal domain-containing protein</fullName>
    </recommendedName>
</protein>
<proteinExistence type="predicted"/>
<dbReference type="GO" id="GO:0005829">
    <property type="term" value="C:cytosol"/>
    <property type="evidence" value="ECO:0007669"/>
    <property type="project" value="TreeGrafter"/>
</dbReference>
<dbReference type="Pfam" id="PF01134">
    <property type="entry name" value="GIDA"/>
    <property type="match status" value="1"/>
</dbReference>
<dbReference type="InterPro" id="IPR036188">
    <property type="entry name" value="FAD/NAD-bd_sf"/>
</dbReference>
<dbReference type="PANTHER" id="PTHR11806:SF0">
    <property type="entry name" value="PROTEIN MTO1 HOMOLOG, MITOCHONDRIAL"/>
    <property type="match status" value="1"/>
</dbReference>
<dbReference type="SUPFAM" id="SSF51905">
    <property type="entry name" value="FAD/NAD(P)-binding domain"/>
    <property type="match status" value="1"/>
</dbReference>
<sequence>MKFEYDIIVVGGGHAGTEAAAAAARLGVATLLVTPDLERIGQMSCNPAIGGIAKGMVVREVDALGGVMGRATDASRIQFRMLNRSKGPAVWSPRAQCDRGLYPRKIRSILDELPALTLFQDMVTGLLEEEGVTSGIETRTGIRFKSKAVVVTAGTFLRGKVHMGQNGVDGGRAGEAPALELAVALEKRGLETARFKTGTPPRVDGRSVDFSGLERQDGDSEAFRFSGYVKETLPEQRPCWITWTGQGLKAVVQQNLEKSALYGGII</sequence>
<evidence type="ECO:0000259" key="4">
    <source>
        <dbReference type="Pfam" id="PF01134"/>
    </source>
</evidence>
<keyword evidence="2" id="KW-0285">Flavoprotein</keyword>
<dbReference type="GO" id="GO:0050660">
    <property type="term" value="F:flavin adenine dinucleotide binding"/>
    <property type="evidence" value="ECO:0007669"/>
    <property type="project" value="InterPro"/>
</dbReference>
<organism evidence="5">
    <name type="scientific">marine metagenome</name>
    <dbReference type="NCBI Taxonomy" id="408172"/>
    <lineage>
        <taxon>unclassified sequences</taxon>
        <taxon>metagenomes</taxon>
        <taxon>ecological metagenomes</taxon>
    </lineage>
</organism>
<feature type="domain" description="MnmG N-terminal" evidence="4">
    <location>
        <begin position="6"/>
        <end position="266"/>
    </location>
</feature>
<keyword evidence="3" id="KW-0274">FAD</keyword>
<dbReference type="InterPro" id="IPR002218">
    <property type="entry name" value="MnmG-rel"/>
</dbReference>
<dbReference type="InterPro" id="IPR040131">
    <property type="entry name" value="MnmG_N"/>
</dbReference>
<reference evidence="5" key="1">
    <citation type="submission" date="2018-05" db="EMBL/GenBank/DDBJ databases">
        <authorList>
            <person name="Lanie J.A."/>
            <person name="Ng W.-L."/>
            <person name="Kazmierczak K.M."/>
            <person name="Andrzejewski T.M."/>
            <person name="Davidsen T.M."/>
            <person name="Wayne K.J."/>
            <person name="Tettelin H."/>
            <person name="Glass J.I."/>
            <person name="Rusch D."/>
            <person name="Podicherti R."/>
            <person name="Tsui H.-C.T."/>
            <person name="Winkler M.E."/>
        </authorList>
    </citation>
    <scope>NUCLEOTIDE SEQUENCE</scope>
</reference>
<gene>
    <name evidence="5" type="ORF">METZ01_LOCUS256000</name>
</gene>